<dbReference type="AlphaFoldDB" id="X0V4J6"/>
<organism evidence="1">
    <name type="scientific">marine sediment metagenome</name>
    <dbReference type="NCBI Taxonomy" id="412755"/>
    <lineage>
        <taxon>unclassified sequences</taxon>
        <taxon>metagenomes</taxon>
        <taxon>ecological metagenomes</taxon>
    </lineage>
</organism>
<dbReference type="EMBL" id="BARS01021770">
    <property type="protein sequence ID" value="GAG07428.1"/>
    <property type="molecule type" value="Genomic_DNA"/>
</dbReference>
<name>X0V4J6_9ZZZZ</name>
<gene>
    <name evidence="1" type="ORF">S01H1_34909</name>
</gene>
<evidence type="ECO:0000313" key="1">
    <source>
        <dbReference type="EMBL" id="GAG07428.1"/>
    </source>
</evidence>
<protein>
    <submittedName>
        <fullName evidence="1">Uncharacterized protein</fullName>
    </submittedName>
</protein>
<proteinExistence type="predicted"/>
<comment type="caution">
    <text evidence="1">The sequence shown here is derived from an EMBL/GenBank/DDBJ whole genome shotgun (WGS) entry which is preliminary data.</text>
</comment>
<sequence>MWSTFYNTNKYADIFFGRDTGSEILASISITEYEDGKIRLKIIHTPKVELFIERKRVEPIKEEA</sequence>
<accession>X0V4J6</accession>
<reference evidence="1" key="1">
    <citation type="journal article" date="2014" name="Front. Microbiol.">
        <title>High frequency of phylogenetically diverse reductive dehalogenase-homologous genes in deep subseafloor sedimentary metagenomes.</title>
        <authorList>
            <person name="Kawai M."/>
            <person name="Futagami T."/>
            <person name="Toyoda A."/>
            <person name="Takaki Y."/>
            <person name="Nishi S."/>
            <person name="Hori S."/>
            <person name="Arai W."/>
            <person name="Tsubouchi T."/>
            <person name="Morono Y."/>
            <person name="Uchiyama I."/>
            <person name="Ito T."/>
            <person name="Fujiyama A."/>
            <person name="Inagaki F."/>
            <person name="Takami H."/>
        </authorList>
    </citation>
    <scope>NUCLEOTIDE SEQUENCE</scope>
    <source>
        <strain evidence="1">Expedition CK06-06</strain>
    </source>
</reference>